<reference evidence="11 12" key="1">
    <citation type="submission" date="2017-09" db="EMBL/GenBank/DDBJ databases">
        <title>Sphingomonas panjinensis sp.nov., isolated from oil-contaminated soil.</title>
        <authorList>
            <person name="Wang L."/>
            <person name="Chen L."/>
        </authorList>
    </citation>
    <scope>NUCLEOTIDE SEQUENCE [LARGE SCALE GENOMIC DNA]</scope>
    <source>
        <strain evidence="11 12">FW-11</strain>
    </source>
</reference>
<dbReference type="SUPFAM" id="SSF55781">
    <property type="entry name" value="GAF domain-like"/>
    <property type="match status" value="1"/>
</dbReference>
<feature type="domain" description="PAC" evidence="10">
    <location>
        <begin position="115"/>
        <end position="168"/>
    </location>
</feature>
<dbReference type="Gene3D" id="3.40.50.2300">
    <property type="match status" value="1"/>
</dbReference>
<proteinExistence type="predicted"/>
<feature type="modified residue" description="4-aspartylphosphate" evidence="6">
    <location>
        <position position="1034"/>
    </location>
</feature>
<dbReference type="SMART" id="SM00086">
    <property type="entry name" value="PAC"/>
    <property type="match status" value="4"/>
</dbReference>
<dbReference type="Gene3D" id="3.30.565.10">
    <property type="entry name" value="Histidine kinase-like ATPase, C-terminal domain"/>
    <property type="match status" value="1"/>
</dbReference>
<dbReference type="InterPro" id="IPR003018">
    <property type="entry name" value="GAF"/>
</dbReference>
<evidence type="ECO:0000256" key="5">
    <source>
        <dbReference type="ARBA" id="ARBA00022777"/>
    </source>
</evidence>
<comment type="caution">
    <text evidence="11">The sequence shown here is derived from an EMBL/GenBank/DDBJ whole genome shotgun (WGS) entry which is preliminary data.</text>
</comment>
<dbReference type="Pfam" id="PF00072">
    <property type="entry name" value="Response_reg"/>
    <property type="match status" value="1"/>
</dbReference>
<accession>A0A2T5FYH2</accession>
<keyword evidence="5 11" id="KW-0418">Kinase</keyword>
<dbReference type="InterPro" id="IPR000700">
    <property type="entry name" value="PAS-assoc_C"/>
</dbReference>
<dbReference type="InterPro" id="IPR013655">
    <property type="entry name" value="PAS_fold_3"/>
</dbReference>
<evidence type="ECO:0000256" key="3">
    <source>
        <dbReference type="ARBA" id="ARBA00022553"/>
    </source>
</evidence>
<dbReference type="PRINTS" id="PR00344">
    <property type="entry name" value="BCTRLSENSOR"/>
</dbReference>
<dbReference type="InterPro" id="IPR029016">
    <property type="entry name" value="GAF-like_dom_sf"/>
</dbReference>
<dbReference type="InterPro" id="IPR005467">
    <property type="entry name" value="His_kinase_dom"/>
</dbReference>
<feature type="domain" description="Histidine kinase" evidence="7">
    <location>
        <begin position="740"/>
        <end position="961"/>
    </location>
</feature>
<evidence type="ECO:0000259" key="8">
    <source>
        <dbReference type="PROSITE" id="PS50110"/>
    </source>
</evidence>
<dbReference type="RefSeq" id="WP_107967586.1">
    <property type="nucleotide sequence ID" value="NZ_NWBU01000007.1"/>
</dbReference>
<dbReference type="InterPro" id="IPR004358">
    <property type="entry name" value="Sig_transdc_His_kin-like_C"/>
</dbReference>
<dbReference type="PROSITE" id="PS50112">
    <property type="entry name" value="PAS"/>
    <property type="match status" value="2"/>
</dbReference>
<dbReference type="InterPro" id="IPR036890">
    <property type="entry name" value="HATPase_C_sf"/>
</dbReference>
<keyword evidence="3 6" id="KW-0597">Phosphoprotein</keyword>
<gene>
    <name evidence="11" type="ORF">CLG96_09195</name>
</gene>
<dbReference type="InterPro" id="IPR035965">
    <property type="entry name" value="PAS-like_dom_sf"/>
</dbReference>
<dbReference type="InterPro" id="IPR001789">
    <property type="entry name" value="Sig_transdc_resp-reg_receiver"/>
</dbReference>
<dbReference type="InterPro" id="IPR036097">
    <property type="entry name" value="HisK_dim/P_sf"/>
</dbReference>
<feature type="domain" description="PAC" evidence="10">
    <location>
        <begin position="409"/>
        <end position="461"/>
    </location>
</feature>
<evidence type="ECO:0000259" key="7">
    <source>
        <dbReference type="PROSITE" id="PS50109"/>
    </source>
</evidence>
<keyword evidence="4" id="KW-0808">Transferase</keyword>
<dbReference type="Gene3D" id="1.10.287.130">
    <property type="match status" value="1"/>
</dbReference>
<name>A0A2T5FYH2_9SPHN</name>
<sequence length="1102" mass="120797">MADLVSAGRWPSGKSEVASLLRLRDWATSPLGPPEDWPQSLRMIVDLILPSSAQIVLFWGAELVALYNDAYAYRIGAKHPRALARPGAESWAELWDELEPVLRHVLDTGETATARDKPFELERFGYPETAFFDISYSPVRDESGAIAGVLCIVEETTERVVAQERLAFRIALADRLRALSDPLELIGAAEEALGRELGVSRVGYGEMADGDTRFLHSERDWTDDGIVAGPGLHDLDALGPEARDEIRSGRTLVLANAATDPRIPAGRARAALAALDVGAMVMVPLWKRKRMIAAIYVHSRAPRHWSPADISLIEEVAGRTWEAVERARIEAALRESEARFRNMADHAPVMMWLTDANGRCTYLNRAWYEFTGQKEAEAEGLGWLDATHPEDEPMTAGIFRAAVAAQQSFRLEFRLWRASGGYCWAIDAGSPRFGPDGEFLGHVGAVIEIDERRKAEEALAASEAHKRLAIEAARIGTWELRPATGELIWDARCRELFGLGPDAEVTVDSFLAGCVEEDRARMSAAMADAVDPAGSGLIADEYRVIGIEDGVERWLAMRGRATFGTAGCMRFIGVVIDISDQKRAEAELRALNAMLEMQVSERTREIDRIWRNSRDLLVVIGADGIFRAINPAWTATLGHEPEEVVGRSFLDFVWPEDVAMAQAGLDEATVGARTNFEYRYRHKDGSPRWISWRTSHEGDLVYADGRDITAEKAQEEALRQAEDQLRQSHKMEAIGQLTGGVAHDFNNLLTVIRASADLLRRHALPEEKRRRYIDAISDTADRAAKLTGQLLAFARRQALKPETFDVADRIGTLAEMIRTAVGSRVELVLDLDCTVCAVEADASQLDTALVNMAVNARDAMNGAGTLMIRLRAVDRVPGRQGIRPVVGDFVSIAVSDTGEGIAPEALDRIFEPFYTTKGVGKGTGLGLSQVYGFVKQSGGAIQVASEPGRGASFTLYLPRVQGPVAPAGTPPPVAEGRPAEQARILLVEDNAQVGEFATQLLYELGYEPIWTASAEEAMALLETSADSFDIVFSDVVMPGIGGVELGRIVRARWPGLPVVLTSGYSHVLAEEGRNGFELLHKPYSAEDLSRVLRVAARARRAR</sequence>
<feature type="domain" description="PAS" evidence="9">
    <location>
        <begin position="336"/>
        <end position="406"/>
    </location>
</feature>
<dbReference type="SMART" id="SM00448">
    <property type="entry name" value="REC"/>
    <property type="match status" value="1"/>
</dbReference>
<dbReference type="FunFam" id="3.30.450.20:FF:000099">
    <property type="entry name" value="Sensory box sensor histidine kinase"/>
    <property type="match status" value="1"/>
</dbReference>
<dbReference type="Gene3D" id="3.30.450.20">
    <property type="entry name" value="PAS domain"/>
    <property type="match status" value="4"/>
</dbReference>
<dbReference type="Gene3D" id="2.10.70.100">
    <property type="match status" value="1"/>
</dbReference>
<dbReference type="Pfam" id="PF02518">
    <property type="entry name" value="HATPase_c"/>
    <property type="match status" value="1"/>
</dbReference>
<dbReference type="CDD" id="cd00130">
    <property type="entry name" value="PAS"/>
    <property type="match status" value="2"/>
</dbReference>
<dbReference type="GO" id="GO:0000155">
    <property type="term" value="F:phosphorelay sensor kinase activity"/>
    <property type="evidence" value="ECO:0007669"/>
    <property type="project" value="InterPro"/>
</dbReference>
<evidence type="ECO:0000259" key="9">
    <source>
        <dbReference type="PROSITE" id="PS50112"/>
    </source>
</evidence>
<protein>
    <recommendedName>
        <fullName evidence="2">histidine kinase</fullName>
        <ecNumber evidence="2">2.7.13.3</ecNumber>
    </recommendedName>
</protein>
<keyword evidence="12" id="KW-1185">Reference proteome</keyword>
<evidence type="ECO:0000256" key="1">
    <source>
        <dbReference type="ARBA" id="ARBA00000085"/>
    </source>
</evidence>
<feature type="domain" description="Response regulatory" evidence="8">
    <location>
        <begin position="983"/>
        <end position="1096"/>
    </location>
</feature>
<dbReference type="Proteomes" id="UP000244162">
    <property type="component" value="Unassembled WGS sequence"/>
</dbReference>
<organism evidence="11 12">
    <name type="scientific">Sphingomonas oleivorans</name>
    <dbReference type="NCBI Taxonomy" id="1735121"/>
    <lineage>
        <taxon>Bacteria</taxon>
        <taxon>Pseudomonadati</taxon>
        <taxon>Pseudomonadota</taxon>
        <taxon>Alphaproteobacteria</taxon>
        <taxon>Sphingomonadales</taxon>
        <taxon>Sphingomonadaceae</taxon>
        <taxon>Sphingomonas</taxon>
    </lineage>
</organism>
<comment type="catalytic activity">
    <reaction evidence="1">
        <text>ATP + protein L-histidine = ADP + protein N-phospho-L-histidine.</text>
        <dbReference type="EC" id="2.7.13.3"/>
    </reaction>
</comment>
<evidence type="ECO:0000256" key="6">
    <source>
        <dbReference type="PROSITE-ProRule" id="PRU00169"/>
    </source>
</evidence>
<dbReference type="InterPro" id="IPR011006">
    <property type="entry name" value="CheY-like_superfamily"/>
</dbReference>
<dbReference type="PANTHER" id="PTHR43304:SF1">
    <property type="entry name" value="PAC DOMAIN-CONTAINING PROTEIN"/>
    <property type="match status" value="1"/>
</dbReference>
<dbReference type="SMART" id="SM00388">
    <property type="entry name" value="HisKA"/>
    <property type="match status" value="1"/>
</dbReference>
<dbReference type="InterPro" id="IPR003594">
    <property type="entry name" value="HATPase_dom"/>
</dbReference>
<evidence type="ECO:0000313" key="11">
    <source>
        <dbReference type="EMBL" id="PTQ11593.1"/>
    </source>
</evidence>
<dbReference type="PROSITE" id="PS50110">
    <property type="entry name" value="RESPONSE_REGULATORY"/>
    <property type="match status" value="1"/>
</dbReference>
<dbReference type="Pfam" id="PF01590">
    <property type="entry name" value="GAF"/>
    <property type="match status" value="1"/>
</dbReference>
<dbReference type="SMART" id="SM00065">
    <property type="entry name" value="GAF"/>
    <property type="match status" value="1"/>
</dbReference>
<dbReference type="NCBIfam" id="TIGR00229">
    <property type="entry name" value="sensory_box"/>
    <property type="match status" value="2"/>
</dbReference>
<dbReference type="Gene3D" id="3.30.450.40">
    <property type="match status" value="1"/>
</dbReference>
<dbReference type="Pfam" id="PF08447">
    <property type="entry name" value="PAS_3"/>
    <property type="match status" value="3"/>
</dbReference>
<dbReference type="EC" id="2.7.13.3" evidence="2"/>
<evidence type="ECO:0000313" key="12">
    <source>
        <dbReference type="Proteomes" id="UP000244162"/>
    </source>
</evidence>
<dbReference type="InterPro" id="IPR003661">
    <property type="entry name" value="HisK_dim/P_dom"/>
</dbReference>
<dbReference type="OrthoDB" id="9796100at2"/>
<feature type="domain" description="PAC" evidence="10">
    <location>
        <begin position="538"/>
        <end position="590"/>
    </location>
</feature>
<dbReference type="SMART" id="SM00387">
    <property type="entry name" value="HATPase_c"/>
    <property type="match status" value="1"/>
</dbReference>
<dbReference type="PROSITE" id="PS50109">
    <property type="entry name" value="HIS_KIN"/>
    <property type="match status" value="1"/>
</dbReference>
<dbReference type="InterPro" id="IPR013656">
    <property type="entry name" value="PAS_4"/>
</dbReference>
<dbReference type="InterPro" id="IPR000014">
    <property type="entry name" value="PAS"/>
</dbReference>
<dbReference type="CDD" id="cd00082">
    <property type="entry name" value="HisKA"/>
    <property type="match status" value="1"/>
</dbReference>
<dbReference type="InterPro" id="IPR052162">
    <property type="entry name" value="Sensor_kinase/Photoreceptor"/>
</dbReference>
<dbReference type="AlphaFoldDB" id="A0A2T5FYH2"/>
<evidence type="ECO:0000256" key="2">
    <source>
        <dbReference type="ARBA" id="ARBA00012438"/>
    </source>
</evidence>
<dbReference type="PROSITE" id="PS50113">
    <property type="entry name" value="PAC"/>
    <property type="match status" value="3"/>
</dbReference>
<dbReference type="Pfam" id="PF08448">
    <property type="entry name" value="PAS_4"/>
    <property type="match status" value="1"/>
</dbReference>
<dbReference type="PANTHER" id="PTHR43304">
    <property type="entry name" value="PHYTOCHROME-LIKE PROTEIN CPH1"/>
    <property type="match status" value="1"/>
</dbReference>
<feature type="domain" description="PAS" evidence="9">
    <location>
        <begin position="602"/>
        <end position="672"/>
    </location>
</feature>
<dbReference type="Pfam" id="PF00512">
    <property type="entry name" value="HisKA"/>
    <property type="match status" value="1"/>
</dbReference>
<dbReference type="SUPFAM" id="SSF55874">
    <property type="entry name" value="ATPase domain of HSP90 chaperone/DNA topoisomerase II/histidine kinase"/>
    <property type="match status" value="1"/>
</dbReference>
<dbReference type="InterPro" id="IPR001610">
    <property type="entry name" value="PAC"/>
</dbReference>
<dbReference type="EMBL" id="NWBU01000007">
    <property type="protein sequence ID" value="PTQ11593.1"/>
    <property type="molecule type" value="Genomic_DNA"/>
</dbReference>
<dbReference type="SMART" id="SM00091">
    <property type="entry name" value="PAS"/>
    <property type="match status" value="3"/>
</dbReference>
<dbReference type="SUPFAM" id="SSF47384">
    <property type="entry name" value="Homodimeric domain of signal transducing histidine kinase"/>
    <property type="match status" value="1"/>
</dbReference>
<dbReference type="SUPFAM" id="SSF52172">
    <property type="entry name" value="CheY-like"/>
    <property type="match status" value="1"/>
</dbReference>
<evidence type="ECO:0000256" key="4">
    <source>
        <dbReference type="ARBA" id="ARBA00022679"/>
    </source>
</evidence>
<evidence type="ECO:0000259" key="10">
    <source>
        <dbReference type="PROSITE" id="PS50113"/>
    </source>
</evidence>
<dbReference type="SUPFAM" id="SSF55785">
    <property type="entry name" value="PYP-like sensor domain (PAS domain)"/>
    <property type="match status" value="3"/>
</dbReference>